<dbReference type="PANTHER" id="PTHR43433">
    <property type="entry name" value="HYDROLASE, ALPHA/BETA FOLD FAMILY PROTEIN"/>
    <property type="match status" value="1"/>
</dbReference>
<keyword evidence="3" id="KW-1185">Reference proteome</keyword>
<feature type="domain" description="AB hydrolase-1" evidence="1">
    <location>
        <begin position="23"/>
        <end position="250"/>
    </location>
</feature>
<proteinExistence type="predicted"/>
<dbReference type="InterPro" id="IPR026968">
    <property type="entry name" value="PcaD/CatD"/>
</dbReference>
<dbReference type="Pfam" id="PF00561">
    <property type="entry name" value="Abhydrolase_1"/>
    <property type="match status" value="1"/>
</dbReference>
<dbReference type="InterPro" id="IPR029058">
    <property type="entry name" value="AB_hydrolase_fold"/>
</dbReference>
<dbReference type="GO" id="GO:0047570">
    <property type="term" value="F:3-oxoadipate enol-lactonase activity"/>
    <property type="evidence" value="ECO:0007669"/>
    <property type="project" value="InterPro"/>
</dbReference>
<dbReference type="NCBIfam" id="TIGR02427">
    <property type="entry name" value="protocat_pcaD"/>
    <property type="match status" value="1"/>
</dbReference>
<dbReference type="PRINTS" id="PR00111">
    <property type="entry name" value="ABHYDROLASE"/>
</dbReference>
<dbReference type="GO" id="GO:0042952">
    <property type="term" value="P:beta-ketoadipate pathway"/>
    <property type="evidence" value="ECO:0007669"/>
    <property type="project" value="InterPro"/>
</dbReference>
<dbReference type="PANTHER" id="PTHR43433:SF5">
    <property type="entry name" value="AB HYDROLASE-1 DOMAIN-CONTAINING PROTEIN"/>
    <property type="match status" value="1"/>
</dbReference>
<accession>A0A1N7P1V9</accession>
<dbReference type="AlphaFoldDB" id="A0A1N7P1V9"/>
<dbReference type="Proteomes" id="UP000186684">
    <property type="component" value="Unassembled WGS sequence"/>
</dbReference>
<dbReference type="Gene3D" id="3.40.50.1820">
    <property type="entry name" value="alpha/beta hydrolase"/>
    <property type="match status" value="1"/>
</dbReference>
<protein>
    <submittedName>
        <fullName evidence="2">3-oxoadipate enol-lactonase</fullName>
    </submittedName>
</protein>
<dbReference type="OrthoDB" id="9793083at2"/>
<gene>
    <name evidence="2" type="ORF">SAMN05421759_1125</name>
</gene>
<evidence type="ECO:0000313" key="2">
    <source>
        <dbReference type="EMBL" id="SIT04526.1"/>
    </source>
</evidence>
<evidence type="ECO:0000259" key="1">
    <source>
        <dbReference type="Pfam" id="PF00561"/>
    </source>
</evidence>
<dbReference type="RefSeq" id="WP_076449473.1">
    <property type="nucleotide sequence ID" value="NZ_FTOQ01000012.1"/>
</dbReference>
<name>A0A1N7P1V9_9RHOB</name>
<dbReference type="InterPro" id="IPR050471">
    <property type="entry name" value="AB_hydrolase"/>
</dbReference>
<organism evidence="2 3">
    <name type="scientific">Roseivivax lentus</name>
    <dbReference type="NCBI Taxonomy" id="633194"/>
    <lineage>
        <taxon>Bacteria</taxon>
        <taxon>Pseudomonadati</taxon>
        <taxon>Pseudomonadota</taxon>
        <taxon>Alphaproteobacteria</taxon>
        <taxon>Rhodobacterales</taxon>
        <taxon>Roseobacteraceae</taxon>
        <taxon>Roseivivax</taxon>
    </lineage>
</organism>
<reference evidence="3" key="1">
    <citation type="submission" date="2017-01" db="EMBL/GenBank/DDBJ databases">
        <authorList>
            <person name="Varghese N."/>
            <person name="Submissions S."/>
        </authorList>
    </citation>
    <scope>NUCLEOTIDE SEQUENCE [LARGE SCALE GENOMIC DNA]</scope>
    <source>
        <strain evidence="3">DSM 29430</strain>
    </source>
</reference>
<evidence type="ECO:0000313" key="3">
    <source>
        <dbReference type="Proteomes" id="UP000186684"/>
    </source>
</evidence>
<sequence length="270" mass="29002">MNIAADLGHVRLNYRIDGAEEAPWLILSNSLGADLSMWDDQMAVLCETYRVLRYDTRGHGGSSTPEGPYTFGDLTGDVLGLMDHLGIETASFMGLSMGGMTGLGLAIRHGARMRQVICADGRADAPQPIREMWDQRIAKVEAGGLEAIVDGTLESWLTEDWRADNPDRVAAIRRMILGNDPAGYIACCRALKGLDYLRHLPDAQAPILFLGGREDKGAAPEVMQAMAEATPGGAYIAIPDAAHLANINRPEAFNIAIADVLGLPDPSHPA</sequence>
<dbReference type="STRING" id="633194.SAMN05421759_1125"/>
<dbReference type="SUPFAM" id="SSF53474">
    <property type="entry name" value="alpha/beta-Hydrolases"/>
    <property type="match status" value="1"/>
</dbReference>
<dbReference type="InterPro" id="IPR000073">
    <property type="entry name" value="AB_hydrolase_1"/>
</dbReference>
<dbReference type="EMBL" id="FTOQ01000012">
    <property type="protein sequence ID" value="SIT04526.1"/>
    <property type="molecule type" value="Genomic_DNA"/>
</dbReference>